<dbReference type="EMBL" id="AFYH01013867">
    <property type="status" value="NOT_ANNOTATED_CDS"/>
    <property type="molecule type" value="Genomic_DNA"/>
</dbReference>
<dbReference type="PANTHER" id="PTHR12062">
    <property type="entry name" value="N-ACETYLGLUCOSAMINYLTRANSFERASE VI"/>
    <property type="match status" value="1"/>
</dbReference>
<organism evidence="7 8">
    <name type="scientific">Latimeria chalumnae</name>
    <name type="common">Coelacanth</name>
    <dbReference type="NCBI Taxonomy" id="7897"/>
    <lineage>
        <taxon>Eukaryota</taxon>
        <taxon>Metazoa</taxon>
        <taxon>Chordata</taxon>
        <taxon>Craniata</taxon>
        <taxon>Vertebrata</taxon>
        <taxon>Euteleostomi</taxon>
        <taxon>Coelacanthiformes</taxon>
        <taxon>Coelacanthidae</taxon>
        <taxon>Latimeria</taxon>
    </lineage>
</organism>
<keyword evidence="4" id="KW-0472">Membrane</keyword>
<evidence type="ECO:0000259" key="6">
    <source>
        <dbReference type="Pfam" id="PF23524"/>
    </source>
</evidence>
<protein>
    <recommendedName>
        <fullName evidence="9">Alpha-1,3-mannosyl-glycoprotein 4-beta-N-acetylglucosaminyltransferase C</fullName>
    </recommendedName>
</protein>
<reference evidence="7" key="3">
    <citation type="submission" date="2025-09" db="UniProtKB">
        <authorList>
            <consortium name="Ensembl"/>
        </authorList>
    </citation>
    <scope>IDENTIFICATION</scope>
</reference>
<evidence type="ECO:0000256" key="3">
    <source>
        <dbReference type="ARBA" id="ARBA00022679"/>
    </source>
</evidence>
<dbReference type="Ensembl" id="ENSLACT00000015232.2">
    <property type="protein sequence ID" value="ENSLACP00000015126.2"/>
    <property type="gene ID" value="ENSLACG00000013313.2"/>
</dbReference>
<keyword evidence="4" id="KW-0812">Transmembrane</keyword>
<dbReference type="SUPFAM" id="SSF49785">
    <property type="entry name" value="Galactose-binding domain-like"/>
    <property type="match status" value="1"/>
</dbReference>
<dbReference type="GO" id="GO:0006487">
    <property type="term" value="P:protein N-linked glycosylation"/>
    <property type="evidence" value="ECO:0007669"/>
    <property type="project" value="TreeGrafter"/>
</dbReference>
<dbReference type="InParanoid" id="H3AZQ5"/>
<accession>H3AZQ5</accession>
<evidence type="ECO:0008006" key="9">
    <source>
        <dbReference type="Google" id="ProtNLM"/>
    </source>
</evidence>
<keyword evidence="8" id="KW-1185">Reference proteome</keyword>
<dbReference type="STRING" id="7897.ENSLACP00000015126"/>
<dbReference type="GeneTree" id="ENSGT00940000155352"/>
<evidence type="ECO:0000256" key="2">
    <source>
        <dbReference type="ARBA" id="ARBA00022676"/>
    </source>
</evidence>
<evidence type="ECO:0000256" key="1">
    <source>
        <dbReference type="ARBA" id="ARBA00004922"/>
    </source>
</evidence>
<keyword evidence="2" id="KW-0328">Glycosyltransferase</keyword>
<dbReference type="OrthoDB" id="2016523at2759"/>
<name>H3AZQ5_LATCH</name>
<keyword evidence="3" id="KW-0808">Transferase</keyword>
<dbReference type="AlphaFoldDB" id="H3AZQ5"/>
<evidence type="ECO:0000259" key="5">
    <source>
        <dbReference type="Pfam" id="PF04666"/>
    </source>
</evidence>
<keyword evidence="4" id="KW-1133">Transmembrane helix</keyword>
<dbReference type="OMA" id="IEDDVQC"/>
<dbReference type="Pfam" id="PF04666">
    <property type="entry name" value="MGAT4_cons"/>
    <property type="match status" value="1"/>
</dbReference>
<dbReference type="HOGENOM" id="CLU_027046_1_0_1"/>
<evidence type="ECO:0000256" key="4">
    <source>
        <dbReference type="SAM" id="Phobius"/>
    </source>
</evidence>
<sequence>MRCYLKRFVVASVSFIFMLIFIILSARNEVDTVPEEYKRWAGEITIQELHSSRNAMNFRELLNASAPMNVSYQYLAGFPSSKKKYLTVGLSSVKRKRGSYLTETLKSIFEQSTNDDLKEMVVVVHLADFDMGWNSKTAEEISRKFAHHIISGHLIIIHAPQEYYPPLAGLKRNYNDPEDRVKFRSKQNVDYAFLFSFSANLSNYYLMIEDDVRCAKSFFSAIKKVVTSREGSYWVTLEFSKLGFIGKLYHSSELSRLAQFLLLFYQEMPCDWLLVHFRVLLTQKDVIRFKPSLFQHVGLYSSFRGTANKLKDDDFEEDSFDIPDNPPATVHTDIPIFENYQPSKAYSNSEEYFWGKSPASRNYFTIVFAKPVRVSRIRILTGSEERQSDYLHHGVLEIGSNPASARNAKDCSNYVQVGKFESGQFNKKNIERLVDFDAQCVKIVVTENQTEWVIIKSISIWTKQNAVS</sequence>
<feature type="transmembrane region" description="Helical" evidence="4">
    <location>
        <begin position="7"/>
        <end position="26"/>
    </location>
</feature>
<dbReference type="Pfam" id="PF23524">
    <property type="entry name" value="MGAT4A_C"/>
    <property type="match status" value="1"/>
</dbReference>
<dbReference type="InterPro" id="IPR057279">
    <property type="entry name" value="MGAT4"/>
</dbReference>
<feature type="domain" description="MGAT4 A/B/C C-terminal" evidence="6">
    <location>
        <begin position="328"/>
        <end position="456"/>
    </location>
</feature>
<evidence type="ECO:0000313" key="8">
    <source>
        <dbReference type="Proteomes" id="UP000008672"/>
    </source>
</evidence>
<dbReference type="GO" id="GO:0008375">
    <property type="term" value="F:acetylglucosaminyltransferase activity"/>
    <property type="evidence" value="ECO:0007669"/>
    <property type="project" value="TreeGrafter"/>
</dbReference>
<dbReference type="Gene3D" id="2.60.120.260">
    <property type="entry name" value="Galactose-binding domain-like"/>
    <property type="match status" value="1"/>
</dbReference>
<comment type="pathway">
    <text evidence="1">Protein modification; protein glycosylation.</text>
</comment>
<feature type="domain" description="MGAT4 conserved region" evidence="5">
    <location>
        <begin position="54"/>
        <end position="315"/>
    </location>
</feature>
<dbReference type="InterPro" id="IPR008979">
    <property type="entry name" value="Galactose-bd-like_sf"/>
</dbReference>
<dbReference type="KEGG" id="lcm:102346343"/>
<dbReference type="eggNOG" id="KOG3656">
    <property type="taxonomic scope" value="Eukaryota"/>
</dbReference>
<reference evidence="8" key="1">
    <citation type="submission" date="2011-08" db="EMBL/GenBank/DDBJ databases">
        <title>The draft genome of Latimeria chalumnae.</title>
        <authorList>
            <person name="Di Palma F."/>
            <person name="Alfoldi J."/>
            <person name="Johnson J."/>
            <person name="Berlin A."/>
            <person name="Gnerre S."/>
            <person name="Jaffe D."/>
            <person name="MacCallum I."/>
            <person name="Young S."/>
            <person name="Walker B.J."/>
            <person name="Lander E."/>
            <person name="Lindblad-Toh K."/>
        </authorList>
    </citation>
    <scope>NUCLEOTIDE SEQUENCE [LARGE SCALE GENOMIC DNA]</scope>
    <source>
        <strain evidence="8">Wild caught</strain>
    </source>
</reference>
<reference evidence="7" key="2">
    <citation type="submission" date="2025-08" db="UniProtKB">
        <authorList>
            <consortium name="Ensembl"/>
        </authorList>
    </citation>
    <scope>IDENTIFICATION</scope>
</reference>
<proteinExistence type="predicted"/>
<dbReference type="InterPro" id="IPR056576">
    <property type="entry name" value="MGAT4_A/B/C_C"/>
</dbReference>
<dbReference type="PANTHER" id="PTHR12062:SF0">
    <property type="entry name" value="ALPHA-1,3-MANNOSYL-GLYCOPROTEIN 4-BETA-N-ACETYLGLUCOSAMINYLTRANSFERASE B"/>
    <property type="match status" value="1"/>
</dbReference>
<dbReference type="Proteomes" id="UP000008672">
    <property type="component" value="Unassembled WGS sequence"/>
</dbReference>
<evidence type="ECO:0000313" key="7">
    <source>
        <dbReference type="Ensembl" id="ENSLACP00000015126.2"/>
    </source>
</evidence>
<dbReference type="InterPro" id="IPR006759">
    <property type="entry name" value="Glyco_transf_54"/>
</dbReference>